<dbReference type="NCBIfam" id="TIGR01509">
    <property type="entry name" value="HAD-SF-IA-v3"/>
    <property type="match status" value="1"/>
</dbReference>
<dbReference type="PANTHER" id="PTHR43611">
    <property type="entry name" value="ALPHA-D-GLUCOSE 1-PHOSPHATE PHOSPHATASE"/>
    <property type="match status" value="1"/>
</dbReference>
<dbReference type="RefSeq" id="WP_132413003.1">
    <property type="nucleotide sequence ID" value="NZ_SMKA01000196.1"/>
</dbReference>
<dbReference type="SUPFAM" id="SSF56784">
    <property type="entry name" value="HAD-like"/>
    <property type="match status" value="1"/>
</dbReference>
<comment type="caution">
    <text evidence="1">The sequence shown here is derived from an EMBL/GenBank/DDBJ whole genome shotgun (WGS) entry which is preliminary data.</text>
</comment>
<dbReference type="SFLD" id="SFLDG01129">
    <property type="entry name" value="C1.5:_HAD__Beta-PGM__Phosphata"/>
    <property type="match status" value="1"/>
</dbReference>
<organism evidence="1 2">
    <name type="scientific">Kribbella albertanoniae</name>
    <dbReference type="NCBI Taxonomy" id="1266829"/>
    <lineage>
        <taxon>Bacteria</taxon>
        <taxon>Bacillati</taxon>
        <taxon>Actinomycetota</taxon>
        <taxon>Actinomycetes</taxon>
        <taxon>Propionibacteriales</taxon>
        <taxon>Kribbellaceae</taxon>
        <taxon>Kribbella</taxon>
    </lineage>
</organism>
<gene>
    <name evidence="1" type="ORF">E1261_31515</name>
</gene>
<protein>
    <submittedName>
        <fullName evidence="1">HAD family hydrolase</fullName>
    </submittedName>
</protein>
<keyword evidence="1" id="KW-0378">Hydrolase</keyword>
<dbReference type="GO" id="GO:0016787">
    <property type="term" value="F:hydrolase activity"/>
    <property type="evidence" value="ECO:0007669"/>
    <property type="project" value="UniProtKB-KW"/>
</dbReference>
<accession>A0A4R4PJL3</accession>
<dbReference type="InterPro" id="IPR006439">
    <property type="entry name" value="HAD-SF_hydro_IA"/>
</dbReference>
<feature type="non-terminal residue" evidence="1">
    <location>
        <position position="178"/>
    </location>
</feature>
<dbReference type="Proteomes" id="UP000295075">
    <property type="component" value="Unassembled WGS sequence"/>
</dbReference>
<dbReference type="OrthoDB" id="9795007at2"/>
<dbReference type="EMBL" id="SMKA01000196">
    <property type="protein sequence ID" value="TDC22250.1"/>
    <property type="molecule type" value="Genomic_DNA"/>
</dbReference>
<keyword evidence="2" id="KW-1185">Reference proteome</keyword>
<dbReference type="Pfam" id="PF00702">
    <property type="entry name" value="Hydrolase"/>
    <property type="match status" value="1"/>
</dbReference>
<evidence type="ECO:0000313" key="2">
    <source>
        <dbReference type="Proteomes" id="UP000295075"/>
    </source>
</evidence>
<dbReference type="PANTHER" id="PTHR43611:SF3">
    <property type="entry name" value="FLAVIN MONONUCLEOTIDE HYDROLASE 1, CHLOROPLATIC"/>
    <property type="match status" value="1"/>
</dbReference>
<dbReference type="SFLD" id="SFLDS00003">
    <property type="entry name" value="Haloacid_Dehalogenase"/>
    <property type="match status" value="1"/>
</dbReference>
<dbReference type="InterPro" id="IPR036412">
    <property type="entry name" value="HAD-like_sf"/>
</dbReference>
<name>A0A4R4PJL3_9ACTN</name>
<dbReference type="Gene3D" id="3.40.50.1000">
    <property type="entry name" value="HAD superfamily/HAD-like"/>
    <property type="match status" value="1"/>
</dbReference>
<evidence type="ECO:0000313" key="1">
    <source>
        <dbReference type="EMBL" id="TDC22250.1"/>
    </source>
</evidence>
<proteinExistence type="predicted"/>
<dbReference type="InterPro" id="IPR023214">
    <property type="entry name" value="HAD_sf"/>
</dbReference>
<sequence length="178" mass="19549">MKRNFAVFDAMGVLYRHGNVVRGVLIPYLREHGCTRGEDEIRAVYRRCTLGEISTGDLWSALGVAATASDADYCTRHELTADAPRALRELNEGGITPLVLTNDAAPWSELLRDRFGLTAHVEAWFVSSAIGARKPDPAAYQAILAHPGLDPTHTHFIDDRPTNLRAAQAAGFRPILFP</sequence>
<dbReference type="AlphaFoldDB" id="A0A4R4PJL3"/>
<reference evidence="1 2" key="1">
    <citation type="submission" date="2019-03" db="EMBL/GenBank/DDBJ databases">
        <title>Draft genome sequences of novel Actinobacteria.</title>
        <authorList>
            <person name="Sahin N."/>
            <person name="Ay H."/>
            <person name="Saygin H."/>
        </authorList>
    </citation>
    <scope>NUCLEOTIDE SEQUENCE [LARGE SCALE GENOMIC DNA]</scope>
    <source>
        <strain evidence="1 2">JCM 30547</strain>
    </source>
</reference>
<dbReference type="PRINTS" id="PR00413">
    <property type="entry name" value="HADHALOGNASE"/>
</dbReference>